<accession>A0AA96L9F0</accession>
<dbReference type="Gene3D" id="1.10.10.10">
    <property type="entry name" value="Winged helix-like DNA-binding domain superfamily/Winged helix DNA-binding domain"/>
    <property type="match status" value="1"/>
</dbReference>
<sequence length="388" mass="42286">MSGERLKSHQLLKSINQHKVMYLIHSEGPISRVELAEKTGLTQQTVTNIVNRLLEQDMVREGEPVVSSGGRKPVPLTINGSRLYAIGIEVAGKFIRGTLMDFRQERIGAASRSVSHYESEEHLITLLRSVMDELIALVPDPVLIKGAGMSIQGLVDSRRGVALRLPGIGWGSFPLKEKLEELYGIAFYMENDVNLLALGENMNGSLNDSVHNITLKFDYGIGGAICAGKELVTGSSFVAGEFGHYKAFTGKDAKKCHCGGYGCLTTLVSESGLMKNEGLSIDELADGVRAGEPDKVSLYERMAEAVCLAVSNVVTFLNPDHLLVTGSVLEKLGDLLLPELHRRLPDYVPETCRGVKIIHLQHKPDETELAVGLVVKKVFEVPVESLSL</sequence>
<organism evidence="5 6">
    <name type="scientific">Paenibacillus aurantius</name>
    <dbReference type="NCBI Taxonomy" id="2918900"/>
    <lineage>
        <taxon>Bacteria</taxon>
        <taxon>Bacillati</taxon>
        <taxon>Bacillota</taxon>
        <taxon>Bacilli</taxon>
        <taxon>Bacillales</taxon>
        <taxon>Paenibacillaceae</taxon>
        <taxon>Paenibacillus</taxon>
    </lineage>
</organism>
<proteinExistence type="inferred from homology"/>
<dbReference type="InterPro" id="IPR043129">
    <property type="entry name" value="ATPase_NBD"/>
</dbReference>
<reference evidence="5 6" key="1">
    <citation type="submission" date="2022-02" db="EMBL/GenBank/DDBJ databases">
        <title>Paenibacillus sp. MBLB1776 Whole Genome Shotgun Sequencing.</title>
        <authorList>
            <person name="Hwang C.Y."/>
            <person name="Cho E.-S."/>
            <person name="Seo M.-J."/>
        </authorList>
    </citation>
    <scope>NUCLEOTIDE SEQUENCE [LARGE SCALE GENOMIC DNA]</scope>
    <source>
        <strain evidence="5 6">MBLB1776</strain>
    </source>
</reference>
<evidence type="ECO:0000256" key="2">
    <source>
        <dbReference type="ARBA" id="ARBA00006479"/>
    </source>
</evidence>
<dbReference type="Proteomes" id="UP001305702">
    <property type="component" value="Chromosome"/>
</dbReference>
<dbReference type="Gene3D" id="3.30.420.40">
    <property type="match status" value="2"/>
</dbReference>
<gene>
    <name evidence="5" type="ORF">MJA45_17690</name>
</gene>
<dbReference type="EMBL" id="CP130318">
    <property type="protein sequence ID" value="WNQ09456.1"/>
    <property type="molecule type" value="Genomic_DNA"/>
</dbReference>
<comment type="function">
    <text evidence="1">Transcriptional repressor of xylose-utilizing enzymes.</text>
</comment>
<dbReference type="RefSeq" id="WP_315603228.1">
    <property type="nucleotide sequence ID" value="NZ_CP130318.1"/>
</dbReference>
<feature type="domain" description="HTH marR-type" evidence="4">
    <location>
        <begin position="4"/>
        <end position="107"/>
    </location>
</feature>
<dbReference type="PANTHER" id="PTHR18964">
    <property type="entry name" value="ROK (REPRESSOR, ORF, KINASE) FAMILY"/>
    <property type="match status" value="1"/>
</dbReference>
<dbReference type="SUPFAM" id="SSF46785">
    <property type="entry name" value="Winged helix' DNA-binding domain"/>
    <property type="match status" value="1"/>
</dbReference>
<keyword evidence="3" id="KW-0859">Xylose metabolism</keyword>
<dbReference type="InterPro" id="IPR036390">
    <property type="entry name" value="WH_DNA-bd_sf"/>
</dbReference>
<evidence type="ECO:0000256" key="3">
    <source>
        <dbReference type="ARBA" id="ARBA00022629"/>
    </source>
</evidence>
<dbReference type="SUPFAM" id="SSF53067">
    <property type="entry name" value="Actin-like ATPase domain"/>
    <property type="match status" value="1"/>
</dbReference>
<evidence type="ECO:0000313" key="5">
    <source>
        <dbReference type="EMBL" id="WNQ09456.1"/>
    </source>
</evidence>
<comment type="similarity">
    <text evidence="2">Belongs to the ROK (NagC/XylR) family.</text>
</comment>
<dbReference type="SMART" id="SM00347">
    <property type="entry name" value="HTH_MARR"/>
    <property type="match status" value="1"/>
</dbReference>
<evidence type="ECO:0000313" key="6">
    <source>
        <dbReference type="Proteomes" id="UP001305702"/>
    </source>
</evidence>
<dbReference type="AlphaFoldDB" id="A0AA96L9F0"/>
<dbReference type="Pfam" id="PF01047">
    <property type="entry name" value="MarR"/>
    <property type="match status" value="1"/>
</dbReference>
<dbReference type="Pfam" id="PF00480">
    <property type="entry name" value="ROK"/>
    <property type="match status" value="1"/>
</dbReference>
<dbReference type="InterPro" id="IPR036388">
    <property type="entry name" value="WH-like_DNA-bd_sf"/>
</dbReference>
<keyword evidence="3" id="KW-0119">Carbohydrate metabolism</keyword>
<dbReference type="KEGG" id="paun:MJA45_17690"/>
<dbReference type="InterPro" id="IPR000600">
    <property type="entry name" value="ROK"/>
</dbReference>
<evidence type="ECO:0000256" key="1">
    <source>
        <dbReference type="ARBA" id="ARBA00002486"/>
    </source>
</evidence>
<name>A0AA96L9F0_9BACL</name>
<dbReference type="GO" id="GO:0042732">
    <property type="term" value="P:D-xylose metabolic process"/>
    <property type="evidence" value="ECO:0007669"/>
    <property type="project" value="UniProtKB-KW"/>
</dbReference>
<dbReference type="GO" id="GO:0003700">
    <property type="term" value="F:DNA-binding transcription factor activity"/>
    <property type="evidence" value="ECO:0007669"/>
    <property type="project" value="InterPro"/>
</dbReference>
<evidence type="ECO:0000259" key="4">
    <source>
        <dbReference type="SMART" id="SM00347"/>
    </source>
</evidence>
<dbReference type="InterPro" id="IPR000835">
    <property type="entry name" value="HTH_MarR-typ"/>
</dbReference>
<dbReference type="PANTHER" id="PTHR18964:SF149">
    <property type="entry name" value="BIFUNCTIONAL UDP-N-ACETYLGLUCOSAMINE 2-EPIMERASE_N-ACETYLMANNOSAMINE KINASE"/>
    <property type="match status" value="1"/>
</dbReference>
<protein>
    <submittedName>
        <fullName evidence="5">ROK family transcriptional regulator</fullName>
    </submittedName>
</protein>
<keyword evidence="6" id="KW-1185">Reference proteome</keyword>